<dbReference type="Proteomes" id="UP000298663">
    <property type="component" value="Chromosome X"/>
</dbReference>
<dbReference type="EMBL" id="AZBU02000001">
    <property type="protein sequence ID" value="TMS36527.1"/>
    <property type="molecule type" value="Genomic_DNA"/>
</dbReference>
<accession>A0A4U8UWI7</accession>
<name>A0A4U8UWI7_STECR</name>
<gene>
    <name evidence="1" type="ORF">L596_003672</name>
</gene>
<evidence type="ECO:0000313" key="2">
    <source>
        <dbReference type="Proteomes" id="UP000298663"/>
    </source>
</evidence>
<organism evidence="1 2">
    <name type="scientific">Steinernema carpocapsae</name>
    <name type="common">Entomopathogenic nematode</name>
    <dbReference type="NCBI Taxonomy" id="34508"/>
    <lineage>
        <taxon>Eukaryota</taxon>
        <taxon>Metazoa</taxon>
        <taxon>Ecdysozoa</taxon>
        <taxon>Nematoda</taxon>
        <taxon>Chromadorea</taxon>
        <taxon>Rhabditida</taxon>
        <taxon>Tylenchina</taxon>
        <taxon>Panagrolaimomorpha</taxon>
        <taxon>Strongyloidoidea</taxon>
        <taxon>Steinernematidae</taxon>
        <taxon>Steinernema</taxon>
    </lineage>
</organism>
<dbReference type="EMBL" id="CM016762">
    <property type="protein sequence ID" value="TMS36527.1"/>
    <property type="molecule type" value="Genomic_DNA"/>
</dbReference>
<keyword evidence="2" id="KW-1185">Reference proteome</keyword>
<comment type="caution">
    <text evidence="1">The sequence shown here is derived from an EMBL/GenBank/DDBJ whole genome shotgun (WGS) entry which is preliminary data.</text>
</comment>
<evidence type="ECO:0000313" key="1">
    <source>
        <dbReference type="EMBL" id="TMS36527.1"/>
    </source>
</evidence>
<dbReference type="AlphaFoldDB" id="A0A4U8UWI7"/>
<reference evidence="1 2" key="1">
    <citation type="journal article" date="2015" name="Genome Biol.">
        <title>Comparative genomics of Steinernema reveals deeply conserved gene regulatory networks.</title>
        <authorList>
            <person name="Dillman A.R."/>
            <person name="Macchietto M."/>
            <person name="Porter C.F."/>
            <person name="Rogers A."/>
            <person name="Williams B."/>
            <person name="Antoshechkin I."/>
            <person name="Lee M.M."/>
            <person name="Goodwin Z."/>
            <person name="Lu X."/>
            <person name="Lewis E.E."/>
            <person name="Goodrich-Blair H."/>
            <person name="Stock S.P."/>
            <person name="Adams B.J."/>
            <person name="Sternberg P.W."/>
            <person name="Mortazavi A."/>
        </authorList>
    </citation>
    <scope>NUCLEOTIDE SEQUENCE [LARGE SCALE GENOMIC DNA]</scope>
    <source>
        <strain evidence="1 2">ALL</strain>
    </source>
</reference>
<protein>
    <submittedName>
        <fullName evidence="1">Uncharacterized protein</fullName>
    </submittedName>
</protein>
<proteinExistence type="predicted"/>
<reference evidence="1 2" key="2">
    <citation type="journal article" date="2019" name="G3 (Bethesda)">
        <title>Hybrid Assembly of the Genome of the Entomopathogenic Nematode Steinernema carpocapsae Identifies the X-Chromosome.</title>
        <authorList>
            <person name="Serra L."/>
            <person name="Macchietto M."/>
            <person name="Macias-Munoz A."/>
            <person name="McGill C.J."/>
            <person name="Rodriguez I.M."/>
            <person name="Rodriguez B."/>
            <person name="Murad R."/>
            <person name="Mortazavi A."/>
        </authorList>
    </citation>
    <scope>NUCLEOTIDE SEQUENCE [LARGE SCALE GENOMIC DNA]</scope>
    <source>
        <strain evidence="1 2">ALL</strain>
    </source>
</reference>
<sequence length="159" mass="18441">MNTPGGVVFDVSWISDNLLRKDICLSNLLRDRISSEPPGITINAVSEEASEVHVLRLLKLKTAESIHLNNVDRHLYSRVIQKWEKDVDSVKVKCIWELKDAPPLFKRHARKVARKASHMDFKKGNHYAKEHPTEHGRKLYLWWNTVPEGFRCTNVILCF</sequence>